<dbReference type="RefSeq" id="XP_007866877.1">
    <property type="nucleotide sequence ID" value="XM_007868686.1"/>
</dbReference>
<evidence type="ECO:0000256" key="1">
    <source>
        <dbReference type="SAM" id="Coils"/>
    </source>
</evidence>
<dbReference type="OMA" id="HQADTIA"/>
<keyword evidence="4" id="KW-1185">Reference proteome</keyword>
<evidence type="ECO:0000313" key="3">
    <source>
        <dbReference type="EMBL" id="EPQ54596.1"/>
    </source>
</evidence>
<keyword evidence="1" id="KW-0175">Coiled coil</keyword>
<accession>S7Q3N3</accession>
<dbReference type="Proteomes" id="UP000030669">
    <property type="component" value="Unassembled WGS sequence"/>
</dbReference>
<feature type="compositionally biased region" description="Acidic residues" evidence="2">
    <location>
        <begin position="344"/>
        <end position="380"/>
    </location>
</feature>
<dbReference type="GeneID" id="19304175"/>
<dbReference type="KEGG" id="gtr:GLOTRDRAFT_139144"/>
<dbReference type="EMBL" id="KB469303">
    <property type="protein sequence ID" value="EPQ54596.1"/>
    <property type="molecule type" value="Genomic_DNA"/>
</dbReference>
<dbReference type="OrthoDB" id="3269067at2759"/>
<dbReference type="eggNOG" id="ENOG502SR1U">
    <property type="taxonomic scope" value="Eukaryota"/>
</dbReference>
<gene>
    <name evidence="3" type="ORF">GLOTRDRAFT_139144</name>
</gene>
<feature type="compositionally biased region" description="Polar residues" evidence="2">
    <location>
        <begin position="228"/>
        <end position="246"/>
    </location>
</feature>
<name>S7Q3N3_GLOTA</name>
<organism evidence="3 4">
    <name type="scientific">Gloeophyllum trabeum (strain ATCC 11539 / FP-39264 / Madison 617)</name>
    <name type="common">Brown rot fungus</name>
    <dbReference type="NCBI Taxonomy" id="670483"/>
    <lineage>
        <taxon>Eukaryota</taxon>
        <taxon>Fungi</taxon>
        <taxon>Dikarya</taxon>
        <taxon>Basidiomycota</taxon>
        <taxon>Agaricomycotina</taxon>
        <taxon>Agaricomycetes</taxon>
        <taxon>Gloeophyllales</taxon>
        <taxon>Gloeophyllaceae</taxon>
        <taxon>Gloeophyllum</taxon>
    </lineage>
</organism>
<proteinExistence type="predicted"/>
<protein>
    <submittedName>
        <fullName evidence="3">Uncharacterized protein</fullName>
    </submittedName>
</protein>
<dbReference type="AlphaFoldDB" id="S7Q3N3"/>
<evidence type="ECO:0000256" key="2">
    <source>
        <dbReference type="SAM" id="MobiDB-lite"/>
    </source>
</evidence>
<evidence type="ECO:0000313" key="4">
    <source>
        <dbReference type="Proteomes" id="UP000030669"/>
    </source>
</evidence>
<feature type="compositionally biased region" description="Low complexity" evidence="2">
    <location>
        <begin position="302"/>
        <end position="319"/>
    </location>
</feature>
<sequence length="424" mass="47092">MSTSNTPSTIISEALATFSRSANLALSTAASEEATRANARIQELRKERDEAIQKAYDAELEIERWKASLAKAELTISHQTETIAELNREVQQWRDQTQLWQNQCHNLSETSRGEVQDWKEQFLHAERERVKLMDRLDDIIRSQELATQRPPRTPHPRTPNPKTLYPTPHIDGGLPSTSRRVSMPQSAPTSSSESTLARGSPHESIATRPRTAKANTPGRRRTEIASVSIPTTNGSAKQKASTQAPSTIRPPRARQETQPLPLSAAHQHSQPPPAQRTHVIRRVQAVVEIPIKEEDDDEESRPSTSGSAPAAEPSASTSGRRPGRSTAGLPARRASQHHGMYQESGEESDYDDLGGDDDGDADYREDDDDELMLGGDDNDQEVYGAARPAEDDLEPRPMQGRKRRMSTAMRNSDASRSGARRRRR</sequence>
<dbReference type="HOGENOM" id="CLU_045708_0_0_1"/>
<reference evidence="3 4" key="1">
    <citation type="journal article" date="2012" name="Science">
        <title>The Paleozoic origin of enzymatic lignin decomposition reconstructed from 31 fungal genomes.</title>
        <authorList>
            <person name="Floudas D."/>
            <person name="Binder M."/>
            <person name="Riley R."/>
            <person name="Barry K."/>
            <person name="Blanchette R.A."/>
            <person name="Henrissat B."/>
            <person name="Martinez A.T."/>
            <person name="Otillar R."/>
            <person name="Spatafora J.W."/>
            <person name="Yadav J.S."/>
            <person name="Aerts A."/>
            <person name="Benoit I."/>
            <person name="Boyd A."/>
            <person name="Carlson A."/>
            <person name="Copeland A."/>
            <person name="Coutinho P.M."/>
            <person name="de Vries R.P."/>
            <person name="Ferreira P."/>
            <person name="Findley K."/>
            <person name="Foster B."/>
            <person name="Gaskell J."/>
            <person name="Glotzer D."/>
            <person name="Gorecki P."/>
            <person name="Heitman J."/>
            <person name="Hesse C."/>
            <person name="Hori C."/>
            <person name="Igarashi K."/>
            <person name="Jurgens J.A."/>
            <person name="Kallen N."/>
            <person name="Kersten P."/>
            <person name="Kohler A."/>
            <person name="Kuees U."/>
            <person name="Kumar T.K.A."/>
            <person name="Kuo A."/>
            <person name="LaButti K."/>
            <person name="Larrondo L.F."/>
            <person name="Lindquist E."/>
            <person name="Ling A."/>
            <person name="Lombard V."/>
            <person name="Lucas S."/>
            <person name="Lundell T."/>
            <person name="Martin R."/>
            <person name="McLaughlin D.J."/>
            <person name="Morgenstern I."/>
            <person name="Morin E."/>
            <person name="Murat C."/>
            <person name="Nagy L.G."/>
            <person name="Nolan M."/>
            <person name="Ohm R.A."/>
            <person name="Patyshakuliyeva A."/>
            <person name="Rokas A."/>
            <person name="Ruiz-Duenas F.J."/>
            <person name="Sabat G."/>
            <person name="Salamov A."/>
            <person name="Samejima M."/>
            <person name="Schmutz J."/>
            <person name="Slot J.C."/>
            <person name="St John F."/>
            <person name="Stenlid J."/>
            <person name="Sun H."/>
            <person name="Sun S."/>
            <person name="Syed K."/>
            <person name="Tsang A."/>
            <person name="Wiebenga A."/>
            <person name="Young D."/>
            <person name="Pisabarro A."/>
            <person name="Eastwood D.C."/>
            <person name="Martin F."/>
            <person name="Cullen D."/>
            <person name="Grigoriev I.V."/>
            <person name="Hibbett D.S."/>
        </authorList>
    </citation>
    <scope>NUCLEOTIDE SEQUENCE [LARGE SCALE GENOMIC DNA]</scope>
    <source>
        <strain evidence="3 4">ATCC 11539</strain>
    </source>
</reference>
<feature type="region of interest" description="Disordered" evidence="2">
    <location>
        <begin position="142"/>
        <end position="424"/>
    </location>
</feature>
<feature type="coiled-coil region" evidence="1">
    <location>
        <begin position="27"/>
        <end position="103"/>
    </location>
</feature>
<feature type="compositionally biased region" description="Polar residues" evidence="2">
    <location>
        <begin position="175"/>
        <end position="197"/>
    </location>
</feature>